<feature type="region of interest" description="Disordered" evidence="2">
    <location>
        <begin position="512"/>
        <end position="545"/>
    </location>
</feature>
<feature type="transmembrane region" description="Helical" evidence="3">
    <location>
        <begin position="332"/>
        <end position="356"/>
    </location>
</feature>
<dbReference type="Proteomes" id="UP000664203">
    <property type="component" value="Unassembled WGS sequence"/>
</dbReference>
<evidence type="ECO:0000313" key="5">
    <source>
        <dbReference type="Proteomes" id="UP000664203"/>
    </source>
</evidence>
<protein>
    <submittedName>
        <fullName evidence="4">Uncharacterized protein</fullName>
    </submittedName>
</protein>
<name>A0A8H3EN68_9LECA</name>
<dbReference type="InterPro" id="IPR002523">
    <property type="entry name" value="MgTranspt_CorA/ZnTranspt_ZntB"/>
</dbReference>
<keyword evidence="1" id="KW-0175">Coiled coil</keyword>
<feature type="transmembrane region" description="Helical" evidence="3">
    <location>
        <begin position="413"/>
        <end position="434"/>
    </location>
</feature>
<dbReference type="OrthoDB" id="5361176at2759"/>
<dbReference type="Gene3D" id="1.20.58.340">
    <property type="entry name" value="Magnesium transport protein CorA, transmembrane region"/>
    <property type="match status" value="1"/>
</dbReference>
<comment type="caution">
    <text evidence="4">The sequence shown here is derived from an EMBL/GenBank/DDBJ whole genome shotgun (WGS) entry which is preliminary data.</text>
</comment>
<keyword evidence="3" id="KW-0472">Membrane</keyword>
<sequence length="673" mass="78062">MAQFYVRHTSFSSHFHEDVHPLADVWAAELHLSFLQLVETQERTQIHYYPDNDVVCDGRQRRFPPIVKDSQFDIYKASLGYRFVGDMGDKFWSGWLLAYVPGESKGVGHLNRLNYDFRRWFDEKLKNDQRKILEPFLVGNMVAEVYQSTEKILKHVDEWLDPEIEFSMDKEGSNESNVSKADDRNFGIQYNRSTICLDLDAILSMLRRLSLANGDSLNQWREREESRHYKPRWSEKDELKYRELVDHQKRRAEQQISLLKEQYRQIETSIDQIRTHRQELMANLDLTQSRTATLNAENVRIFTYATVIFYPLSFVTSLFSMQGPPNHSTTSIFIKATAIALVVTLVIVFNAEILAWPIRRLRFSISLTAREKMGKTSNVFPVSWKKTLDRIKEAEAQDVLHDIEMPEWPRSKLIYLMFLVIYLMVEFPTSRIVLAYESVMKDGARTPASVALTAVRILIAITMLPVFVVAWMVLVIWSILHSTVDKIWTFRKLIEDMDKKLLEESITGYVEKEEKSEEQDGEKEIDWKGATAATHEEKGGNKKEKELKERVIERKTKLKEKVEEARRISHKGKEDRVHKRVKLLINPPKLYEAKAKAFNSRTKKGEDQKTTISPTSTAPSSIGKDEATTEILDQGASPENPSLTHGSIWRLARRLKKKAIDDEVAVQGRQGRH</sequence>
<dbReference type="GO" id="GO:0016020">
    <property type="term" value="C:membrane"/>
    <property type="evidence" value="ECO:0007669"/>
    <property type="project" value="InterPro"/>
</dbReference>
<evidence type="ECO:0000256" key="2">
    <source>
        <dbReference type="SAM" id="MobiDB-lite"/>
    </source>
</evidence>
<feature type="compositionally biased region" description="Low complexity" evidence="2">
    <location>
        <begin position="610"/>
        <end position="622"/>
    </location>
</feature>
<keyword evidence="3" id="KW-1133">Transmembrane helix</keyword>
<feature type="compositionally biased region" description="Basic and acidic residues" evidence="2">
    <location>
        <begin position="534"/>
        <end position="545"/>
    </location>
</feature>
<feature type="transmembrane region" description="Helical" evidence="3">
    <location>
        <begin position="301"/>
        <end position="320"/>
    </location>
</feature>
<feature type="region of interest" description="Disordered" evidence="2">
    <location>
        <begin position="597"/>
        <end position="646"/>
    </location>
</feature>
<proteinExistence type="predicted"/>
<organism evidence="4 5">
    <name type="scientific">Alectoria fallacina</name>
    <dbReference type="NCBI Taxonomy" id="1903189"/>
    <lineage>
        <taxon>Eukaryota</taxon>
        <taxon>Fungi</taxon>
        <taxon>Dikarya</taxon>
        <taxon>Ascomycota</taxon>
        <taxon>Pezizomycotina</taxon>
        <taxon>Lecanoromycetes</taxon>
        <taxon>OSLEUM clade</taxon>
        <taxon>Lecanoromycetidae</taxon>
        <taxon>Lecanorales</taxon>
        <taxon>Lecanorineae</taxon>
        <taxon>Parmeliaceae</taxon>
        <taxon>Alectoria</taxon>
    </lineage>
</organism>
<dbReference type="Pfam" id="PF01544">
    <property type="entry name" value="CorA"/>
    <property type="match status" value="1"/>
</dbReference>
<dbReference type="AlphaFoldDB" id="A0A8H3EN68"/>
<evidence type="ECO:0000256" key="1">
    <source>
        <dbReference type="SAM" id="Coils"/>
    </source>
</evidence>
<gene>
    <name evidence="4" type="ORF">ALECFALPRED_005195</name>
</gene>
<dbReference type="EMBL" id="CAJPDR010000032">
    <property type="protein sequence ID" value="CAF9909012.1"/>
    <property type="molecule type" value="Genomic_DNA"/>
</dbReference>
<feature type="coiled-coil region" evidence="1">
    <location>
        <begin position="242"/>
        <end position="269"/>
    </location>
</feature>
<accession>A0A8H3EN68</accession>
<feature type="transmembrane region" description="Helical" evidence="3">
    <location>
        <begin position="454"/>
        <end position="480"/>
    </location>
</feature>
<keyword evidence="5" id="KW-1185">Reference proteome</keyword>
<evidence type="ECO:0000256" key="3">
    <source>
        <dbReference type="SAM" id="Phobius"/>
    </source>
</evidence>
<reference evidence="4" key="1">
    <citation type="submission" date="2021-03" db="EMBL/GenBank/DDBJ databases">
        <authorList>
            <person name="Tagirdzhanova G."/>
        </authorList>
    </citation>
    <scope>NUCLEOTIDE SEQUENCE</scope>
</reference>
<evidence type="ECO:0000313" key="4">
    <source>
        <dbReference type="EMBL" id="CAF9909012.1"/>
    </source>
</evidence>
<keyword evidence="3" id="KW-0812">Transmembrane</keyword>
<dbReference type="GO" id="GO:0046873">
    <property type="term" value="F:metal ion transmembrane transporter activity"/>
    <property type="evidence" value="ECO:0007669"/>
    <property type="project" value="InterPro"/>
</dbReference>